<evidence type="ECO:0000313" key="4">
    <source>
        <dbReference type="Proteomes" id="UP000001542"/>
    </source>
</evidence>
<feature type="region of interest" description="Disordered" evidence="2">
    <location>
        <begin position="162"/>
        <end position="187"/>
    </location>
</feature>
<feature type="compositionally biased region" description="Polar residues" evidence="2">
    <location>
        <begin position="595"/>
        <end position="604"/>
    </location>
</feature>
<keyword evidence="1" id="KW-0175">Coiled coil</keyword>
<dbReference type="SMR" id="A2DE40"/>
<dbReference type="InParanoid" id="A2DE40"/>
<dbReference type="Proteomes" id="UP000001542">
    <property type="component" value="Unassembled WGS sequence"/>
</dbReference>
<dbReference type="RefSeq" id="XP_001582244.1">
    <property type="nucleotide sequence ID" value="XM_001582194.1"/>
</dbReference>
<feature type="compositionally biased region" description="Basic and acidic residues" evidence="2">
    <location>
        <begin position="16"/>
        <end position="40"/>
    </location>
</feature>
<evidence type="ECO:0000256" key="2">
    <source>
        <dbReference type="SAM" id="MobiDB-lite"/>
    </source>
</evidence>
<name>A2DE40_TRIV3</name>
<feature type="compositionally biased region" description="Polar residues" evidence="2">
    <location>
        <begin position="163"/>
        <end position="176"/>
    </location>
</feature>
<dbReference type="EMBL" id="DS113191">
    <property type="protein sequence ID" value="EAY21258.1"/>
    <property type="molecule type" value="Genomic_DNA"/>
</dbReference>
<dbReference type="PANTHER" id="PTHR47026">
    <property type="entry name" value="PIGMENTOSA GTPASE REGULATOR-LIKE PROTEIN, PUTATIVE-RELATED"/>
    <property type="match status" value="1"/>
</dbReference>
<protein>
    <submittedName>
        <fullName evidence="3">Uncharacterized protein</fullName>
    </submittedName>
</protein>
<feature type="compositionally biased region" description="Low complexity" evidence="2">
    <location>
        <begin position="223"/>
        <end position="241"/>
    </location>
</feature>
<reference evidence="3" key="2">
    <citation type="journal article" date="2007" name="Science">
        <title>Draft genome sequence of the sexually transmitted pathogen Trichomonas vaginalis.</title>
        <authorList>
            <person name="Carlton J.M."/>
            <person name="Hirt R.P."/>
            <person name="Silva J.C."/>
            <person name="Delcher A.L."/>
            <person name="Schatz M."/>
            <person name="Zhao Q."/>
            <person name="Wortman J.R."/>
            <person name="Bidwell S.L."/>
            <person name="Alsmark U.C.M."/>
            <person name="Besteiro S."/>
            <person name="Sicheritz-Ponten T."/>
            <person name="Noel C.J."/>
            <person name="Dacks J.B."/>
            <person name="Foster P.G."/>
            <person name="Simillion C."/>
            <person name="Van de Peer Y."/>
            <person name="Miranda-Saavedra D."/>
            <person name="Barton G.J."/>
            <person name="Westrop G.D."/>
            <person name="Mueller S."/>
            <person name="Dessi D."/>
            <person name="Fiori P.L."/>
            <person name="Ren Q."/>
            <person name="Paulsen I."/>
            <person name="Zhang H."/>
            <person name="Bastida-Corcuera F.D."/>
            <person name="Simoes-Barbosa A."/>
            <person name="Brown M.T."/>
            <person name="Hayes R.D."/>
            <person name="Mukherjee M."/>
            <person name="Okumura C.Y."/>
            <person name="Schneider R."/>
            <person name="Smith A.J."/>
            <person name="Vanacova S."/>
            <person name="Villalvazo M."/>
            <person name="Haas B.J."/>
            <person name="Pertea M."/>
            <person name="Feldblyum T.V."/>
            <person name="Utterback T.R."/>
            <person name="Shu C.L."/>
            <person name="Osoegawa K."/>
            <person name="de Jong P.J."/>
            <person name="Hrdy I."/>
            <person name="Horvathova L."/>
            <person name="Zubacova Z."/>
            <person name="Dolezal P."/>
            <person name="Malik S.B."/>
            <person name="Logsdon J.M. Jr."/>
            <person name="Henze K."/>
            <person name="Gupta A."/>
            <person name="Wang C.C."/>
            <person name="Dunne R.L."/>
            <person name="Upcroft J.A."/>
            <person name="Upcroft P."/>
            <person name="White O."/>
            <person name="Salzberg S.L."/>
            <person name="Tang P."/>
            <person name="Chiu C.-H."/>
            <person name="Lee Y.-S."/>
            <person name="Embley T.M."/>
            <person name="Coombs G.H."/>
            <person name="Mottram J.C."/>
            <person name="Tachezy J."/>
            <person name="Fraser-Liggett C.M."/>
            <person name="Johnson P.J."/>
        </authorList>
    </citation>
    <scope>NUCLEOTIDE SEQUENCE [LARGE SCALE GENOMIC DNA]</scope>
    <source>
        <strain evidence="3">G3</strain>
    </source>
</reference>
<dbReference type="VEuPathDB" id="TrichDB:TVAGG3_0174410"/>
<reference evidence="3" key="1">
    <citation type="submission" date="2006-10" db="EMBL/GenBank/DDBJ databases">
        <authorList>
            <person name="Amadeo P."/>
            <person name="Zhao Q."/>
            <person name="Wortman J."/>
            <person name="Fraser-Liggett C."/>
            <person name="Carlton J."/>
        </authorList>
    </citation>
    <scope>NUCLEOTIDE SEQUENCE</scope>
    <source>
        <strain evidence="3">G3</strain>
    </source>
</reference>
<organism evidence="3 4">
    <name type="scientific">Trichomonas vaginalis (strain ATCC PRA-98 / G3)</name>
    <dbReference type="NCBI Taxonomy" id="412133"/>
    <lineage>
        <taxon>Eukaryota</taxon>
        <taxon>Metamonada</taxon>
        <taxon>Parabasalia</taxon>
        <taxon>Trichomonadida</taxon>
        <taxon>Trichomonadidae</taxon>
        <taxon>Trichomonas</taxon>
    </lineage>
</organism>
<evidence type="ECO:0000256" key="1">
    <source>
        <dbReference type="SAM" id="Coils"/>
    </source>
</evidence>
<dbReference type="AlphaFoldDB" id="A2DE40"/>
<dbReference type="OrthoDB" id="10666084at2759"/>
<feature type="compositionally biased region" description="Polar residues" evidence="2">
    <location>
        <begin position="572"/>
        <end position="587"/>
    </location>
</feature>
<keyword evidence="4" id="KW-1185">Reference proteome</keyword>
<proteinExistence type="predicted"/>
<accession>A2DE40</accession>
<feature type="coiled-coil region" evidence="1">
    <location>
        <begin position="355"/>
        <end position="408"/>
    </location>
</feature>
<feature type="region of interest" description="Disordered" evidence="2">
    <location>
        <begin position="572"/>
        <end position="604"/>
    </location>
</feature>
<gene>
    <name evidence="3" type="ORF">TVAG_166330</name>
</gene>
<evidence type="ECO:0000313" key="3">
    <source>
        <dbReference type="EMBL" id="EAY21258.1"/>
    </source>
</evidence>
<dbReference type="VEuPathDB" id="TrichDB:TVAG_166330"/>
<dbReference type="KEGG" id="tva:5466806"/>
<feature type="region of interest" description="Disordered" evidence="2">
    <location>
        <begin position="208"/>
        <end position="263"/>
    </location>
</feature>
<sequence>MDHDSNNPSHNNSETDPDKDSARVNKNDMRDSETSEKLDPKLISNLVTEINEETENNEPEIAIHTNSIPSVSPLINDNSSNKISIKLDEENDQEPKHDNSDLQNMQLNTANDNPTNVLLPKFEEPITKNLDAQPQDSQNAEPVEQFILNQNSQNISQENNEIPSTEVNSQNTSTDLSENKQQHTTNEVDELNLKNIIDNSKIIQNEDIKVVDNQSSDDKESSRSSQSSSSSSSKNSKSSLSKRSEGRNNALPVLFMPSSKEKTNENSTFLTSLNLGQSIRPNKELVKDAYERFIKYGELPSPDLRDGVIQYINHKKVDALCESDYDQAEMCDEQMMEFTKLINQENCARSNEDRARIVEFRLNRLNEERMELERQWNHKIERQQQANQRRIEKLEEKHEKELEDFREKWKSNDYLKQFNKSSPKLLQLRYQEKQLAISRRYTDAKEIKRIADKLQVEEEKQMQIAIEKKISIEFSKLNEKQQKEIESANDHNDKIITQLQLQKIKDLKPYEQQLKSKNQKKAASATKFGSSYYSISPMAAISTPRTLSRFAKYKTSKCSNLNVKSLDNDQINKMSTDNWSPSQSNPRKTSHSVTRKISSPNKYY</sequence>
<feature type="region of interest" description="Disordered" evidence="2">
    <location>
        <begin position="1"/>
        <end position="83"/>
    </location>
</feature>
<feature type="compositionally biased region" description="Basic and acidic residues" evidence="2">
    <location>
        <begin position="208"/>
        <end position="222"/>
    </location>
</feature>
<feature type="compositionally biased region" description="Low complexity" evidence="2">
    <location>
        <begin position="1"/>
        <end position="12"/>
    </location>
</feature>
<feature type="compositionally biased region" description="Polar residues" evidence="2">
    <location>
        <begin position="64"/>
        <end position="83"/>
    </location>
</feature>
<dbReference type="PANTHER" id="PTHR47026:SF2">
    <property type="entry name" value="FLAGELLAR ASSOCIATED PROTEIN"/>
    <property type="match status" value="1"/>
</dbReference>